<feature type="transmembrane region" description="Helical" evidence="1">
    <location>
        <begin position="173"/>
        <end position="193"/>
    </location>
</feature>
<name>A0ABV2WPV3_9NOCA</name>
<dbReference type="PANTHER" id="PTHR30188:SF13">
    <property type="entry name" value="CONSERVED HYPOTHETICAL INTEGRAL MEMBRANE PROTEIN YRBE3B"/>
    <property type="match status" value="1"/>
</dbReference>
<reference evidence="2 3" key="1">
    <citation type="submission" date="2024-06" db="EMBL/GenBank/DDBJ databases">
        <title>The Natural Products Discovery Center: Release of the First 8490 Sequenced Strains for Exploring Actinobacteria Biosynthetic Diversity.</title>
        <authorList>
            <person name="Kalkreuter E."/>
            <person name="Kautsar S.A."/>
            <person name="Yang D."/>
            <person name="Bader C.D."/>
            <person name="Teijaro C.N."/>
            <person name="Fluegel L."/>
            <person name="Davis C.M."/>
            <person name="Simpson J.R."/>
            <person name="Lauterbach L."/>
            <person name="Steele A.D."/>
            <person name="Gui C."/>
            <person name="Meng S."/>
            <person name="Li G."/>
            <person name="Viehrig K."/>
            <person name="Ye F."/>
            <person name="Su P."/>
            <person name="Kiefer A.F."/>
            <person name="Nichols A."/>
            <person name="Cepeda A.J."/>
            <person name="Yan W."/>
            <person name="Fan B."/>
            <person name="Jiang Y."/>
            <person name="Adhikari A."/>
            <person name="Zheng C.-J."/>
            <person name="Schuster L."/>
            <person name="Cowan T.M."/>
            <person name="Smanski M.J."/>
            <person name="Chevrette M.G."/>
            <person name="De Carvalho L.P.S."/>
            <person name="Shen B."/>
        </authorList>
    </citation>
    <scope>NUCLEOTIDE SEQUENCE [LARGE SCALE GENOMIC DNA]</scope>
    <source>
        <strain evidence="2 3">NPDC019708</strain>
    </source>
</reference>
<dbReference type="RefSeq" id="WP_356953929.1">
    <property type="nucleotide sequence ID" value="NZ_JBEYBD010000001.1"/>
</dbReference>
<feature type="transmembrane region" description="Helical" evidence="1">
    <location>
        <begin position="223"/>
        <end position="244"/>
    </location>
</feature>
<keyword evidence="1" id="KW-0812">Transmembrane</keyword>
<keyword evidence="3" id="KW-1185">Reference proteome</keyword>
<organism evidence="2 3">
    <name type="scientific">Nocardia rhamnosiphila</name>
    <dbReference type="NCBI Taxonomy" id="426716"/>
    <lineage>
        <taxon>Bacteria</taxon>
        <taxon>Bacillati</taxon>
        <taxon>Actinomycetota</taxon>
        <taxon>Actinomycetes</taxon>
        <taxon>Mycobacteriales</taxon>
        <taxon>Nocardiaceae</taxon>
        <taxon>Nocardia</taxon>
    </lineage>
</organism>
<sequence length="357" mass="36846">MSRIAHQFTPTGYRPAGLRWTRRLGAVAAPLELLGHQAHFVAAAFRGIGHAVRRHRGRVVLIFTDLAWGNGRSVIVGGGVAPVMVVMGVVAGAMIGIVGFTALDTLGVGPLAGAMSALANPRELAPLVAAVGFAAQAGCRMTAEIGAMRISEEIDALEAQAIDPVPYVVSTRLLAAVVTVIPTYLIGLALGFLTTDLTVTVIHGAGSGAYGHYFQMFVSPADLVFSLIKVVVFVIGITCVHAYFGFYAIGGPEGVGVASGRAIRAASDKVTAVVGLLFDFLSGPYAEQIEPLLPPLEQTRDTSRDLLGHADAVIAAMAGTVTRLAELAGPRGRALVDQSGLTTPPPPVCIPVPGAGC</sequence>
<dbReference type="EMBL" id="JBEYBF010000008">
    <property type="protein sequence ID" value="MEU1952923.1"/>
    <property type="molecule type" value="Genomic_DNA"/>
</dbReference>
<protein>
    <submittedName>
        <fullName evidence="2">ABC transporter permease</fullName>
    </submittedName>
</protein>
<keyword evidence="1" id="KW-0472">Membrane</keyword>
<gene>
    <name evidence="2" type="ORF">ABZ510_13755</name>
</gene>
<feature type="transmembrane region" description="Helical" evidence="1">
    <location>
        <begin position="80"/>
        <end position="103"/>
    </location>
</feature>
<evidence type="ECO:0000313" key="3">
    <source>
        <dbReference type="Proteomes" id="UP001550628"/>
    </source>
</evidence>
<dbReference type="PANTHER" id="PTHR30188">
    <property type="entry name" value="ABC TRANSPORTER PERMEASE PROTEIN-RELATED"/>
    <property type="match status" value="1"/>
</dbReference>
<comment type="caution">
    <text evidence="2">The sequence shown here is derived from an EMBL/GenBank/DDBJ whole genome shotgun (WGS) entry which is preliminary data.</text>
</comment>
<dbReference type="Proteomes" id="UP001550628">
    <property type="component" value="Unassembled WGS sequence"/>
</dbReference>
<accession>A0ABV2WPV3</accession>
<evidence type="ECO:0000313" key="2">
    <source>
        <dbReference type="EMBL" id="MEU1952923.1"/>
    </source>
</evidence>
<evidence type="ECO:0000256" key="1">
    <source>
        <dbReference type="SAM" id="Phobius"/>
    </source>
</evidence>
<keyword evidence="1" id="KW-1133">Transmembrane helix</keyword>
<dbReference type="InterPro" id="IPR030802">
    <property type="entry name" value="Permease_MalE"/>
</dbReference>
<proteinExistence type="predicted"/>
<dbReference type="Pfam" id="PF02405">
    <property type="entry name" value="MlaE"/>
    <property type="match status" value="1"/>
</dbReference>